<feature type="transmembrane region" description="Helical" evidence="7">
    <location>
        <begin position="331"/>
        <end position="352"/>
    </location>
</feature>
<dbReference type="HOGENOM" id="CLU_015263_3_1_1"/>
<dbReference type="InterPro" id="IPR001807">
    <property type="entry name" value="ClC"/>
</dbReference>
<proteinExistence type="inferred from homology"/>
<dbReference type="OMA" id="HDGRQSC"/>
<keyword evidence="7" id="KW-0813">Transport</keyword>
<feature type="transmembrane region" description="Helical" evidence="7">
    <location>
        <begin position="463"/>
        <end position="483"/>
    </location>
</feature>
<keyword evidence="4 7" id="KW-1133">Transmembrane helix</keyword>
<evidence type="ECO:0000313" key="10">
    <source>
        <dbReference type="Proteomes" id="UP000001514"/>
    </source>
</evidence>
<dbReference type="Pfam" id="PF00571">
    <property type="entry name" value="CBS"/>
    <property type="match status" value="2"/>
</dbReference>
<dbReference type="AlphaFoldDB" id="D8SDX5"/>
<evidence type="ECO:0000256" key="1">
    <source>
        <dbReference type="ARBA" id="ARBA00004141"/>
    </source>
</evidence>
<keyword evidence="6" id="KW-0129">CBS domain</keyword>
<comment type="subcellular location">
    <subcellularLocation>
        <location evidence="1 7">Membrane</location>
        <topology evidence="1 7">Multi-pass membrane protein</topology>
    </subcellularLocation>
</comment>
<dbReference type="GO" id="GO:1902476">
    <property type="term" value="P:chloride transmembrane transport"/>
    <property type="evidence" value="ECO:0000318"/>
    <property type="project" value="GO_Central"/>
</dbReference>
<comment type="caution">
    <text evidence="7">Lacks conserved residue(s) required for the propagation of feature annotation.</text>
</comment>
<keyword evidence="5 7" id="KW-0472">Membrane</keyword>
<evidence type="ECO:0000259" key="8">
    <source>
        <dbReference type="PROSITE" id="PS51371"/>
    </source>
</evidence>
<dbReference type="CDD" id="cd00400">
    <property type="entry name" value="Voltage_gated_ClC"/>
    <property type="match status" value="1"/>
</dbReference>
<evidence type="ECO:0000256" key="5">
    <source>
        <dbReference type="ARBA" id="ARBA00023136"/>
    </source>
</evidence>
<protein>
    <recommendedName>
        <fullName evidence="7">Chloride channel protein</fullName>
    </recommendedName>
</protein>
<feature type="transmembrane region" description="Helical" evidence="7">
    <location>
        <begin position="290"/>
        <end position="311"/>
    </location>
</feature>
<dbReference type="Gene3D" id="1.10.3080.10">
    <property type="entry name" value="Clc chloride channel"/>
    <property type="match status" value="1"/>
</dbReference>
<feature type="non-terminal residue" evidence="9">
    <location>
        <position position="688"/>
    </location>
</feature>
<feature type="transmembrane region" description="Helical" evidence="7">
    <location>
        <begin position="401"/>
        <end position="423"/>
    </location>
</feature>
<feature type="domain" description="CBS" evidence="8">
    <location>
        <begin position="544"/>
        <end position="601"/>
    </location>
</feature>
<dbReference type="InterPro" id="IPR046342">
    <property type="entry name" value="CBS_dom_sf"/>
</dbReference>
<dbReference type="GO" id="GO:0009507">
    <property type="term" value="C:chloroplast"/>
    <property type="evidence" value="ECO:0000318"/>
    <property type="project" value="GO_Central"/>
</dbReference>
<evidence type="ECO:0000313" key="9">
    <source>
        <dbReference type="EMBL" id="EFJ17324.1"/>
    </source>
</evidence>
<comment type="similarity">
    <text evidence="2 7">Belongs to the chloride channel (TC 2.A.49) family.</text>
</comment>
<dbReference type="PROSITE" id="PS51371">
    <property type="entry name" value="CBS"/>
    <property type="match status" value="1"/>
</dbReference>
<feature type="transmembrane region" description="Helical" evidence="7">
    <location>
        <begin position="73"/>
        <end position="94"/>
    </location>
</feature>
<gene>
    <name evidence="9" type="ORF">SELMODRAFT_20824</name>
</gene>
<dbReference type="FunCoup" id="D8SDX5">
    <property type="interactions" value="1108"/>
</dbReference>
<dbReference type="InterPro" id="IPR000644">
    <property type="entry name" value="CBS_dom"/>
</dbReference>
<dbReference type="InterPro" id="IPR050368">
    <property type="entry name" value="ClC-type_chloride_channel"/>
</dbReference>
<feature type="transmembrane region" description="Helical" evidence="7">
    <location>
        <begin position="435"/>
        <end position="457"/>
    </location>
</feature>
<keyword evidence="3 7" id="KW-0812">Transmembrane</keyword>
<dbReference type="SMART" id="SM00116">
    <property type="entry name" value="CBS"/>
    <property type="match status" value="2"/>
</dbReference>
<dbReference type="PANTHER" id="PTHR43427:SF3">
    <property type="entry name" value="CHLORIDE CHANNEL PROTEIN CLC-F"/>
    <property type="match status" value="1"/>
</dbReference>
<evidence type="ECO:0000256" key="3">
    <source>
        <dbReference type="ARBA" id="ARBA00022692"/>
    </source>
</evidence>
<dbReference type="Proteomes" id="UP000001514">
    <property type="component" value="Unassembled WGS sequence"/>
</dbReference>
<evidence type="ECO:0000256" key="7">
    <source>
        <dbReference type="RuleBase" id="RU361221"/>
    </source>
</evidence>
<feature type="transmembrane region" description="Helical" evidence="7">
    <location>
        <begin position="129"/>
        <end position="149"/>
    </location>
</feature>
<reference evidence="9 10" key="1">
    <citation type="journal article" date="2011" name="Science">
        <title>The Selaginella genome identifies genetic changes associated with the evolution of vascular plants.</title>
        <authorList>
            <person name="Banks J.A."/>
            <person name="Nishiyama T."/>
            <person name="Hasebe M."/>
            <person name="Bowman J.L."/>
            <person name="Gribskov M."/>
            <person name="dePamphilis C."/>
            <person name="Albert V.A."/>
            <person name="Aono N."/>
            <person name="Aoyama T."/>
            <person name="Ambrose B.A."/>
            <person name="Ashton N.W."/>
            <person name="Axtell M.J."/>
            <person name="Barker E."/>
            <person name="Barker M.S."/>
            <person name="Bennetzen J.L."/>
            <person name="Bonawitz N.D."/>
            <person name="Chapple C."/>
            <person name="Cheng C."/>
            <person name="Correa L.G."/>
            <person name="Dacre M."/>
            <person name="DeBarry J."/>
            <person name="Dreyer I."/>
            <person name="Elias M."/>
            <person name="Engstrom E.M."/>
            <person name="Estelle M."/>
            <person name="Feng L."/>
            <person name="Finet C."/>
            <person name="Floyd S.K."/>
            <person name="Frommer W.B."/>
            <person name="Fujita T."/>
            <person name="Gramzow L."/>
            <person name="Gutensohn M."/>
            <person name="Harholt J."/>
            <person name="Hattori M."/>
            <person name="Heyl A."/>
            <person name="Hirai T."/>
            <person name="Hiwatashi Y."/>
            <person name="Ishikawa M."/>
            <person name="Iwata M."/>
            <person name="Karol K.G."/>
            <person name="Koehler B."/>
            <person name="Kolukisaoglu U."/>
            <person name="Kubo M."/>
            <person name="Kurata T."/>
            <person name="Lalonde S."/>
            <person name="Li K."/>
            <person name="Li Y."/>
            <person name="Litt A."/>
            <person name="Lyons E."/>
            <person name="Manning G."/>
            <person name="Maruyama T."/>
            <person name="Michael T.P."/>
            <person name="Mikami K."/>
            <person name="Miyazaki S."/>
            <person name="Morinaga S."/>
            <person name="Murata T."/>
            <person name="Mueller-Roeber B."/>
            <person name="Nelson D.R."/>
            <person name="Obara M."/>
            <person name="Oguri Y."/>
            <person name="Olmstead R.G."/>
            <person name="Onodera N."/>
            <person name="Petersen B.L."/>
            <person name="Pils B."/>
            <person name="Prigge M."/>
            <person name="Rensing S.A."/>
            <person name="Riano-Pachon D.M."/>
            <person name="Roberts A.W."/>
            <person name="Sato Y."/>
            <person name="Scheller H.V."/>
            <person name="Schulz B."/>
            <person name="Schulz C."/>
            <person name="Shakirov E.V."/>
            <person name="Shibagaki N."/>
            <person name="Shinohara N."/>
            <person name="Shippen D.E."/>
            <person name="Soerensen I."/>
            <person name="Sotooka R."/>
            <person name="Sugimoto N."/>
            <person name="Sugita M."/>
            <person name="Sumikawa N."/>
            <person name="Tanurdzic M."/>
            <person name="Theissen G."/>
            <person name="Ulvskov P."/>
            <person name="Wakazuki S."/>
            <person name="Weng J.K."/>
            <person name="Willats W.W."/>
            <person name="Wipf D."/>
            <person name="Wolf P.G."/>
            <person name="Yang L."/>
            <person name="Zimmer A.D."/>
            <person name="Zhu Q."/>
            <person name="Mitros T."/>
            <person name="Hellsten U."/>
            <person name="Loque D."/>
            <person name="Otillar R."/>
            <person name="Salamov A."/>
            <person name="Schmutz J."/>
            <person name="Shapiro H."/>
            <person name="Lindquist E."/>
            <person name="Lucas S."/>
            <person name="Rokhsar D."/>
            <person name="Grigoriev I.V."/>
        </authorList>
    </citation>
    <scope>NUCLEOTIDE SEQUENCE [LARGE SCALE GENOMIC DNA]</scope>
</reference>
<dbReference type="STRING" id="88036.D8SDX5"/>
<evidence type="ECO:0000256" key="2">
    <source>
        <dbReference type="ARBA" id="ARBA00009476"/>
    </source>
</evidence>
<dbReference type="InterPro" id="IPR014743">
    <property type="entry name" value="Cl-channel_core"/>
</dbReference>
<dbReference type="Gramene" id="EFJ17324">
    <property type="protein sequence ID" value="EFJ17324"/>
    <property type="gene ID" value="SELMODRAFT_20824"/>
</dbReference>
<dbReference type="eggNOG" id="KOG0475">
    <property type="taxonomic scope" value="Eukaryota"/>
</dbReference>
<dbReference type="GO" id="GO:0005254">
    <property type="term" value="F:chloride channel activity"/>
    <property type="evidence" value="ECO:0007669"/>
    <property type="project" value="UniProtKB-UniRule"/>
</dbReference>
<dbReference type="SUPFAM" id="SSF54631">
    <property type="entry name" value="CBS-domain pair"/>
    <property type="match status" value="1"/>
</dbReference>
<keyword evidence="7" id="KW-0406">Ion transport</keyword>
<feature type="non-terminal residue" evidence="9">
    <location>
        <position position="1"/>
    </location>
</feature>
<dbReference type="InParanoid" id="D8SDX5"/>
<dbReference type="GO" id="GO:0016020">
    <property type="term" value="C:membrane"/>
    <property type="evidence" value="ECO:0007669"/>
    <property type="project" value="UniProtKB-SubCell"/>
</dbReference>
<dbReference type="EMBL" id="GL377614">
    <property type="protein sequence ID" value="EFJ17324.1"/>
    <property type="molecule type" value="Genomic_DNA"/>
</dbReference>
<feature type="transmembrane region" description="Helical" evidence="7">
    <location>
        <begin position="259"/>
        <end position="278"/>
    </location>
</feature>
<organism evidence="10">
    <name type="scientific">Selaginella moellendorffii</name>
    <name type="common">Spikemoss</name>
    <dbReference type="NCBI Taxonomy" id="88036"/>
    <lineage>
        <taxon>Eukaryota</taxon>
        <taxon>Viridiplantae</taxon>
        <taxon>Streptophyta</taxon>
        <taxon>Embryophyta</taxon>
        <taxon>Tracheophyta</taxon>
        <taxon>Lycopodiopsida</taxon>
        <taxon>Selaginellales</taxon>
        <taxon>Selaginellaceae</taxon>
        <taxon>Selaginella</taxon>
    </lineage>
</organism>
<dbReference type="Pfam" id="PF00654">
    <property type="entry name" value="Voltage_CLC"/>
    <property type="match status" value="1"/>
</dbReference>
<sequence>SSDPAAQFDVEAQQPVVTKERISIKDKDIEARRSVALERARSFQARLSSGPVLLRRSSMAHVRERVREVPPEWALLLMGCFLGFSTGLAVVLFVRTEHLIHDFAWAGTPEEGAAWLREQKLADTWHRLMLVPVSGGIVVGVMHTLLSILDQVKASRTQERRGKVDYLAASVPAIKAMQAAVTLGTGNSLGPEGPSVDIGKACAHGCSELMKNNRERRIALVAAGAAAGIAAGFNAPVSGCFFAIETVLRPLHAENSPPLTTAMIILASVISSTVSQVLNGEKSAFTLPLYLMLGMLCGVVSVIFTRLVAFFTGMFEFVKERVGIPLSVTPAMGGLGIGLLALAYPGVLYWGFTNVNEIMHSGKDASAPGTSLLTQLVIAKVVSTAFSKGSALVGGVYAPSLFIGSALGSVYGSIMGTIINAAIPNAVAHPQAYALVGMAAMLAAVCSVPLTSVLLLFELTKDYHILLPLLGAVGLAFWVASVAKQKQIIGIAEDLEMQPSIRRKVWRRKGETDEVELCTVEGYIAEDEIPEDELLDEIKVAQAMTKTYVKVQATATVKEAVAAMLSVQQRCVIVVDDNELLEGIMTLADLHKEVIRAAMATSRGDVTVLEVDSMLVAAICTGQGRTLGDDNELLICYPDMTLKMAQQLMEQKRFHQLPVVSRAGQQWQERGRKVVGLFYVDTISATVR</sequence>
<evidence type="ECO:0000256" key="6">
    <source>
        <dbReference type="PROSITE-ProRule" id="PRU00703"/>
    </source>
</evidence>
<keyword evidence="7" id="KW-0868">Chloride</keyword>
<accession>D8SDX5</accession>
<name>D8SDX5_SELML</name>
<feature type="transmembrane region" description="Helical" evidence="7">
    <location>
        <begin position="218"/>
        <end position="244"/>
    </location>
</feature>
<dbReference type="PANTHER" id="PTHR43427">
    <property type="entry name" value="CHLORIDE CHANNEL PROTEIN CLC-E"/>
    <property type="match status" value="1"/>
</dbReference>
<evidence type="ECO:0000256" key="4">
    <source>
        <dbReference type="ARBA" id="ARBA00022989"/>
    </source>
</evidence>
<dbReference type="PRINTS" id="PR00762">
    <property type="entry name" value="CLCHANNEL"/>
</dbReference>
<keyword evidence="10" id="KW-1185">Reference proteome</keyword>
<dbReference type="KEGG" id="smo:SELMODRAFT_20824"/>
<dbReference type="GO" id="GO:0005794">
    <property type="term" value="C:Golgi apparatus"/>
    <property type="evidence" value="ECO:0000318"/>
    <property type="project" value="GO_Central"/>
</dbReference>
<dbReference type="Gene3D" id="3.10.580.10">
    <property type="entry name" value="CBS-domain"/>
    <property type="match status" value="1"/>
</dbReference>
<dbReference type="SUPFAM" id="SSF81340">
    <property type="entry name" value="Clc chloride channel"/>
    <property type="match status" value="1"/>
</dbReference>